<gene>
    <name evidence="1" type="ORF">ACFQ5X_28990</name>
</gene>
<dbReference type="Proteomes" id="UP001597058">
    <property type="component" value="Unassembled WGS sequence"/>
</dbReference>
<reference evidence="2" key="1">
    <citation type="journal article" date="2019" name="Int. J. Syst. Evol. Microbiol.">
        <title>The Global Catalogue of Microorganisms (GCM) 10K type strain sequencing project: providing services to taxonomists for standard genome sequencing and annotation.</title>
        <authorList>
            <consortium name="The Broad Institute Genomics Platform"/>
            <consortium name="The Broad Institute Genome Sequencing Center for Infectious Disease"/>
            <person name="Wu L."/>
            <person name="Ma J."/>
        </authorList>
    </citation>
    <scope>NUCLEOTIDE SEQUENCE [LARGE SCALE GENOMIC DNA]</scope>
    <source>
        <strain evidence="2">CGMCC 4.7020</strain>
    </source>
</reference>
<sequence length="743" mass="78335">MAIPGNLLSATTESVDPNTSGWTAKLNCTLSKGAGGRNGDGCLAVKSVASGEMQARTVSSYPVTAGTTYQTFADAACATVPERIGIRWLTTAGVEISITWSLTTAAASASWHRIGVAGAAPAGATQAQVLLSSTPAAPNVTAFFENVYLGLPFRSAGNMLSFNAESVEVDASAWGSATNATLSRQAPVTSWAVDWYWAGGQVMAMTVTANGNASMGTVERPAVTAGQEYLGYIYLSPPTSGSTVWMELRFYDASNVQLQATRSTLAAPGTGYYRQFVSDIAPAGAVTAGLFVGIDTATAAQIVRIETAVIRTVVPIMAGTAIPYANGSFEQSAGGWSVASGVATLARSTPWGVAFFGGNYSLAVTSSTATSSTWRSGIFALTNPVGLNHRAQIVCKANAGSWTSVTVKIRWYSAANADLGASTGTAYGLPAGSWFAMATDAVAPAGAAKAAVEVVGVAAAVSSSLFMDAVALWQVQPLTAVEDHDDDAYVTITLRELTPDQLITVYRVTADGSRTLVRGGSGLINQDVISLDLLILEDHEAPLAVPVYYMIELYTASGVLASTRSSAVVTLDHDDPNFVWLKDPGNPQRNMKVLVKQAPDWSDPIEQTAHKVRGRQNAVVLSDSRGGQEGSLAVWTQSDEERKALRWLLSDGNVLLWQSAPGMGEDDVYINVGAVARPRVSTLATEAWREWTLPLTEADMPVTTGVNGASDRTWQDVLSAFTTWQDVLSAYASWEDVLLDRRK</sequence>
<name>A0ABW3XKL3_9ACTN</name>
<accession>A0ABW3XKL3</accession>
<proteinExistence type="predicted"/>
<protein>
    <submittedName>
        <fullName evidence="1">Uncharacterized protein</fullName>
    </submittedName>
</protein>
<evidence type="ECO:0000313" key="1">
    <source>
        <dbReference type="EMBL" id="MFD1309885.1"/>
    </source>
</evidence>
<comment type="caution">
    <text evidence="1">The sequence shown here is derived from an EMBL/GenBank/DDBJ whole genome shotgun (WGS) entry which is preliminary data.</text>
</comment>
<keyword evidence="2" id="KW-1185">Reference proteome</keyword>
<dbReference type="RefSeq" id="WP_381329350.1">
    <property type="nucleotide sequence ID" value="NZ_JBHTMM010000043.1"/>
</dbReference>
<dbReference type="EMBL" id="JBHTMM010000043">
    <property type="protein sequence ID" value="MFD1309885.1"/>
    <property type="molecule type" value="Genomic_DNA"/>
</dbReference>
<evidence type="ECO:0000313" key="2">
    <source>
        <dbReference type="Proteomes" id="UP001597058"/>
    </source>
</evidence>
<dbReference type="Gene3D" id="2.60.120.260">
    <property type="entry name" value="Galactose-binding domain-like"/>
    <property type="match status" value="2"/>
</dbReference>
<organism evidence="1 2">
    <name type="scientific">Streptomyces kaempferi</name>
    <dbReference type="NCBI Taxonomy" id="333725"/>
    <lineage>
        <taxon>Bacteria</taxon>
        <taxon>Bacillati</taxon>
        <taxon>Actinomycetota</taxon>
        <taxon>Actinomycetes</taxon>
        <taxon>Kitasatosporales</taxon>
        <taxon>Streptomycetaceae</taxon>
        <taxon>Streptomyces</taxon>
    </lineage>
</organism>